<protein>
    <submittedName>
        <fullName evidence="1">Uncharacterized protein</fullName>
    </submittedName>
</protein>
<dbReference type="RefSeq" id="WP_188825029.1">
    <property type="nucleotide sequence ID" value="NZ_BMHH01000013.1"/>
</dbReference>
<evidence type="ECO:0000313" key="1">
    <source>
        <dbReference type="EMBL" id="GGA99908.1"/>
    </source>
</evidence>
<name>A0A916SH76_9HYPH</name>
<comment type="caution">
    <text evidence="1">The sequence shown here is derived from an EMBL/GenBank/DDBJ whole genome shotgun (WGS) entry which is preliminary data.</text>
</comment>
<dbReference type="AlphaFoldDB" id="A0A916SH76"/>
<reference evidence="1" key="1">
    <citation type="journal article" date="2014" name="Int. J. Syst. Evol. Microbiol.">
        <title>Complete genome sequence of Corynebacterium casei LMG S-19264T (=DSM 44701T), isolated from a smear-ripened cheese.</title>
        <authorList>
            <consortium name="US DOE Joint Genome Institute (JGI-PGF)"/>
            <person name="Walter F."/>
            <person name="Albersmeier A."/>
            <person name="Kalinowski J."/>
            <person name="Ruckert C."/>
        </authorList>
    </citation>
    <scope>NUCLEOTIDE SEQUENCE</scope>
    <source>
        <strain evidence="1">CGMCC 1.15082</strain>
    </source>
</reference>
<organism evidence="1 2">
    <name type="scientific">Brucella endophytica</name>
    <dbReference type="NCBI Taxonomy" id="1963359"/>
    <lineage>
        <taxon>Bacteria</taxon>
        <taxon>Pseudomonadati</taxon>
        <taxon>Pseudomonadota</taxon>
        <taxon>Alphaproteobacteria</taxon>
        <taxon>Hyphomicrobiales</taxon>
        <taxon>Brucellaceae</taxon>
        <taxon>Brucella/Ochrobactrum group</taxon>
        <taxon>Brucella</taxon>
    </lineage>
</organism>
<keyword evidence="2" id="KW-1185">Reference proteome</keyword>
<evidence type="ECO:0000313" key="2">
    <source>
        <dbReference type="Proteomes" id="UP000646478"/>
    </source>
</evidence>
<accession>A0A916SH76</accession>
<reference evidence="1" key="2">
    <citation type="submission" date="2020-09" db="EMBL/GenBank/DDBJ databases">
        <authorList>
            <person name="Sun Q."/>
            <person name="Zhou Y."/>
        </authorList>
    </citation>
    <scope>NUCLEOTIDE SEQUENCE</scope>
    <source>
        <strain evidence="1">CGMCC 1.15082</strain>
    </source>
</reference>
<dbReference type="Proteomes" id="UP000646478">
    <property type="component" value="Unassembled WGS sequence"/>
</dbReference>
<gene>
    <name evidence="1" type="ORF">GCM10011491_30220</name>
</gene>
<proteinExistence type="predicted"/>
<dbReference type="EMBL" id="BMHH01000013">
    <property type="protein sequence ID" value="GGA99908.1"/>
    <property type="molecule type" value="Genomic_DNA"/>
</dbReference>
<sequence>MSMEWVRKYYGVPAKRGGRIEYTGGKTPKYGTILSASNYLNIQLDGNKHPSRFHPTWEIRYLDAEGERP</sequence>